<sequence>MSRQKEHTPLLVTPSAPSLSPLQRHRPVWQLLLAGALSLGILSSFHEQPSDNLVAAVSLQAPTTAASTAFEASLAAFEDPSVDPCTDFYQYACGGWIKTHEIPPGESSIDSSFCVVAQATAATLQDIFDSQPPQIGPFLASCGRIGDVDPAAMAVVQQLVHTIQETTSAHALLTLAGRIKQSFDISTFFSLAVLPDPHDPSVNVLHVSQGGFTMPAREDYLDPSRPQGTITALYEAYATKMFAQGGIEAPADLHVFVANVLATETVFANASVSIAEINNPLTTNMAVSFSEIAQRYPFLLAYVNGMDAQVRFPMTHAIVKAPKFFEAQTQLLNDASKLPEVKNYFIFRLLDSFSSLLGDNLRQASSDFHDAFRGTSSFLPRDRFCAEVTMSYLSDEVGHYYLNKVLSPAGKTAAEALVQEIEAAMRNLLRTESWLDKPTYDAAVQKLALVRNFIGGPDHVRKLPFQLKDDAFFENAHQILKYRATTMLESIGKPVDLQAWDISTFTVDAYYDMNENKMIFPAAILQPPFYSGDHMPAAANFGRIGMVMGHELTHGFDNEGRNFDGHGMLRSWWTPHVATEFTTKADCLVAQYATFPIVSSVDGHVLGKVDGNLTLRENIADNGGIRLAYEAYQMWKRSTLNTPSPQARKLAPRANDDDRVFFTAFAHNFCQKHTPQLADYLRQTDMHSPGKWRVNGPLMNYDKFADVFSCPVGSPMNPEKKCRVW</sequence>
<dbReference type="Proteomes" id="UP001163321">
    <property type="component" value="Chromosome 4"/>
</dbReference>
<protein>
    <submittedName>
        <fullName evidence="1">Uncharacterized protein</fullName>
    </submittedName>
</protein>
<proteinExistence type="predicted"/>
<evidence type="ECO:0000313" key="2">
    <source>
        <dbReference type="Proteomes" id="UP001163321"/>
    </source>
</evidence>
<name>A0ACC0W4B7_9STRA</name>
<comment type="caution">
    <text evidence="1">The sequence shown here is derived from an EMBL/GenBank/DDBJ whole genome shotgun (WGS) entry which is preliminary data.</text>
</comment>
<evidence type="ECO:0000313" key="1">
    <source>
        <dbReference type="EMBL" id="KAI9913584.1"/>
    </source>
</evidence>
<dbReference type="EMBL" id="CM047583">
    <property type="protein sequence ID" value="KAI9913584.1"/>
    <property type="molecule type" value="Genomic_DNA"/>
</dbReference>
<gene>
    <name evidence="1" type="ORF">PsorP6_006440</name>
</gene>
<keyword evidence="2" id="KW-1185">Reference proteome</keyword>
<reference evidence="1 2" key="1">
    <citation type="journal article" date="2022" name="bioRxiv">
        <title>The genome of the oomycete Peronosclerospora sorghi, a cosmopolitan pathogen of maize and sorghum, is inflated with dispersed pseudogenes.</title>
        <authorList>
            <person name="Fletcher K."/>
            <person name="Martin F."/>
            <person name="Isakeit T."/>
            <person name="Cavanaugh K."/>
            <person name="Magill C."/>
            <person name="Michelmore R."/>
        </authorList>
    </citation>
    <scope>NUCLEOTIDE SEQUENCE [LARGE SCALE GENOMIC DNA]</scope>
    <source>
        <strain evidence="1">P6</strain>
    </source>
</reference>
<accession>A0ACC0W4B7</accession>
<organism evidence="1 2">
    <name type="scientific">Peronosclerospora sorghi</name>
    <dbReference type="NCBI Taxonomy" id="230839"/>
    <lineage>
        <taxon>Eukaryota</taxon>
        <taxon>Sar</taxon>
        <taxon>Stramenopiles</taxon>
        <taxon>Oomycota</taxon>
        <taxon>Peronosporomycetes</taxon>
        <taxon>Peronosporales</taxon>
        <taxon>Peronosporaceae</taxon>
        <taxon>Peronosclerospora</taxon>
    </lineage>
</organism>